<evidence type="ECO:0000256" key="2">
    <source>
        <dbReference type="SAM" id="SignalP"/>
    </source>
</evidence>
<reference evidence="3" key="2">
    <citation type="submission" date="2018-05" db="EMBL/GenBank/DDBJ databases">
        <title>OpunRS2 (Oryza punctata Reference Sequence Version 2).</title>
        <authorList>
            <person name="Zhang J."/>
            <person name="Kudrna D."/>
            <person name="Lee S."/>
            <person name="Talag J."/>
            <person name="Welchert J."/>
            <person name="Wing R.A."/>
        </authorList>
    </citation>
    <scope>NUCLEOTIDE SEQUENCE [LARGE SCALE GENOMIC DNA]</scope>
</reference>
<keyword evidence="2" id="KW-0732">Signal</keyword>
<dbReference type="AlphaFoldDB" id="A0A0E0MDV0"/>
<name>A0A0E0MDV0_ORYPU</name>
<dbReference type="EnsemblPlants" id="OPUNC11G06710.1">
    <property type="protein sequence ID" value="OPUNC11G06710.1"/>
    <property type="gene ID" value="OPUNC11G06710"/>
</dbReference>
<feature type="signal peptide" evidence="2">
    <location>
        <begin position="1"/>
        <end position="22"/>
    </location>
</feature>
<dbReference type="HOGENOM" id="CLU_1858270_0_0_1"/>
<evidence type="ECO:0000313" key="3">
    <source>
        <dbReference type="EnsemblPlants" id="OPUNC11G06710.1"/>
    </source>
</evidence>
<accession>A0A0E0MDV0</accession>
<feature type="region of interest" description="Disordered" evidence="1">
    <location>
        <begin position="55"/>
        <end position="107"/>
    </location>
</feature>
<keyword evidence="4" id="KW-1185">Reference proteome</keyword>
<protein>
    <submittedName>
        <fullName evidence="3">Uncharacterized protein</fullName>
    </submittedName>
</protein>
<dbReference type="Proteomes" id="UP000026962">
    <property type="component" value="Chromosome 11"/>
</dbReference>
<feature type="compositionally biased region" description="Low complexity" evidence="1">
    <location>
        <begin position="65"/>
        <end position="77"/>
    </location>
</feature>
<evidence type="ECO:0000313" key="4">
    <source>
        <dbReference type="Proteomes" id="UP000026962"/>
    </source>
</evidence>
<dbReference type="OMA" id="PHDHEPV"/>
<feature type="chain" id="PRO_5002367452" evidence="2">
    <location>
        <begin position="23"/>
        <end position="139"/>
    </location>
</feature>
<evidence type="ECO:0000256" key="1">
    <source>
        <dbReference type="SAM" id="MobiDB-lite"/>
    </source>
</evidence>
<proteinExistence type="predicted"/>
<reference evidence="3" key="1">
    <citation type="submission" date="2015-04" db="UniProtKB">
        <authorList>
            <consortium name="EnsemblPlants"/>
        </authorList>
    </citation>
    <scope>IDENTIFICATION</scope>
</reference>
<sequence>MELRSLLLVLVLLAPLLPGTTGEQHAPTTEHLPVAAAVGNTTTAASCDPLRIVHAAGAGGGGGASPSATAAATGDDAYPPPPQLSRPNRDLPTVPTPLDHEPVPTPPSPDFIPASAVRTIDPTVVVVSAMLLLLIAATH</sequence>
<organism evidence="3">
    <name type="scientific">Oryza punctata</name>
    <name type="common">Red rice</name>
    <dbReference type="NCBI Taxonomy" id="4537"/>
    <lineage>
        <taxon>Eukaryota</taxon>
        <taxon>Viridiplantae</taxon>
        <taxon>Streptophyta</taxon>
        <taxon>Embryophyta</taxon>
        <taxon>Tracheophyta</taxon>
        <taxon>Spermatophyta</taxon>
        <taxon>Magnoliopsida</taxon>
        <taxon>Liliopsida</taxon>
        <taxon>Poales</taxon>
        <taxon>Poaceae</taxon>
        <taxon>BOP clade</taxon>
        <taxon>Oryzoideae</taxon>
        <taxon>Oryzeae</taxon>
        <taxon>Oryzinae</taxon>
        <taxon>Oryza</taxon>
    </lineage>
</organism>
<dbReference type="Gramene" id="OPUNC11G06710.1">
    <property type="protein sequence ID" value="OPUNC11G06710.1"/>
    <property type="gene ID" value="OPUNC11G06710"/>
</dbReference>